<reference evidence="1 2" key="1">
    <citation type="submission" date="2022-01" db="EMBL/GenBank/DDBJ databases">
        <title>Paraglaciecola sp. G1-23.</title>
        <authorList>
            <person name="Jin M.S."/>
            <person name="Han D.M."/>
            <person name="Kim H.M."/>
            <person name="Jeon C.O."/>
        </authorList>
    </citation>
    <scope>NUCLEOTIDE SEQUENCE [LARGE SCALE GENOMIC DNA]</scope>
    <source>
        <strain evidence="1 2">G1-23</strain>
    </source>
</reference>
<dbReference type="Proteomes" id="UP001521137">
    <property type="component" value="Unassembled WGS sequence"/>
</dbReference>
<protein>
    <recommendedName>
        <fullName evidence="3">Lipoprotein</fullName>
    </recommendedName>
</protein>
<accession>A0ABS9D0V6</accession>
<dbReference type="EMBL" id="JAKGAS010000001">
    <property type="protein sequence ID" value="MCF2946563.1"/>
    <property type="molecule type" value="Genomic_DNA"/>
</dbReference>
<evidence type="ECO:0000313" key="1">
    <source>
        <dbReference type="EMBL" id="MCF2946563.1"/>
    </source>
</evidence>
<organism evidence="1 2">
    <name type="scientific">Paraglaciecola algarum</name>
    <dbReference type="NCBI Taxonomy" id="3050085"/>
    <lineage>
        <taxon>Bacteria</taxon>
        <taxon>Pseudomonadati</taxon>
        <taxon>Pseudomonadota</taxon>
        <taxon>Gammaproteobacteria</taxon>
        <taxon>Alteromonadales</taxon>
        <taxon>Alteromonadaceae</taxon>
        <taxon>Paraglaciecola</taxon>
    </lineage>
</organism>
<name>A0ABS9D0V6_9ALTE</name>
<keyword evidence="2" id="KW-1185">Reference proteome</keyword>
<sequence>MKYGLLMLITILISACIGGSSSDTDQEKNNRLIISTQNQDGELFAVENFSYSAILEPETRIKLECDGVCTRWELPEGLVGGITIFAVTYVPTADPFCDDVYEGELYIDADPSKEQNIKLVLYYFAAICE</sequence>
<evidence type="ECO:0008006" key="3">
    <source>
        <dbReference type="Google" id="ProtNLM"/>
    </source>
</evidence>
<evidence type="ECO:0000313" key="2">
    <source>
        <dbReference type="Proteomes" id="UP001521137"/>
    </source>
</evidence>
<proteinExistence type="predicted"/>
<dbReference type="PROSITE" id="PS51257">
    <property type="entry name" value="PROKAR_LIPOPROTEIN"/>
    <property type="match status" value="1"/>
</dbReference>
<dbReference type="RefSeq" id="WP_235310092.1">
    <property type="nucleotide sequence ID" value="NZ_JAKGAS010000001.1"/>
</dbReference>
<comment type="caution">
    <text evidence="1">The sequence shown here is derived from an EMBL/GenBank/DDBJ whole genome shotgun (WGS) entry which is preliminary data.</text>
</comment>
<gene>
    <name evidence="1" type="ORF">L0668_00460</name>
</gene>